<gene>
    <name evidence="2" type="ORF">C4F40_08775</name>
</gene>
<dbReference type="InterPro" id="IPR000073">
    <property type="entry name" value="AB_hydrolase_1"/>
</dbReference>
<proteinExistence type="predicted"/>
<dbReference type="Gene3D" id="3.40.50.1820">
    <property type="entry name" value="alpha/beta hydrolase"/>
    <property type="match status" value="1"/>
</dbReference>
<sequence length="82" mass="9656">MKDQDCFQELWNKKQTISTKPTLFMWGMKDLVIKPHYLDKFVSGFKNSEIVRLETSGHFPQEEQPKVITTLIINLLTDRNTN</sequence>
<evidence type="ECO:0000313" key="3">
    <source>
        <dbReference type="Proteomes" id="UP000618319"/>
    </source>
</evidence>
<reference evidence="2 3" key="1">
    <citation type="submission" date="2018-02" db="EMBL/GenBank/DDBJ databases">
        <title>Sphingobacterium KA21.</title>
        <authorList>
            <person name="Vasarhelyi B.M."/>
            <person name="Deshmukh S."/>
            <person name="Balint B."/>
            <person name="Kukolya J."/>
        </authorList>
    </citation>
    <scope>NUCLEOTIDE SEQUENCE [LARGE SCALE GENOMIC DNA]</scope>
    <source>
        <strain evidence="2 3">Ka21</strain>
    </source>
</reference>
<name>A0ABR9T672_9SPHI</name>
<comment type="caution">
    <text evidence="2">The sequence shown here is derived from an EMBL/GenBank/DDBJ whole genome shotgun (WGS) entry which is preliminary data.</text>
</comment>
<feature type="domain" description="AB hydrolase-1" evidence="1">
    <location>
        <begin position="8"/>
        <end position="65"/>
    </location>
</feature>
<protein>
    <recommendedName>
        <fullName evidence="1">AB hydrolase-1 domain-containing protein</fullName>
    </recommendedName>
</protein>
<accession>A0ABR9T672</accession>
<dbReference type="InterPro" id="IPR029058">
    <property type="entry name" value="AB_hydrolase_fold"/>
</dbReference>
<dbReference type="Proteomes" id="UP000618319">
    <property type="component" value="Unassembled WGS sequence"/>
</dbReference>
<dbReference type="SUPFAM" id="SSF53474">
    <property type="entry name" value="alpha/beta-Hydrolases"/>
    <property type="match status" value="1"/>
</dbReference>
<dbReference type="Pfam" id="PF00561">
    <property type="entry name" value="Abhydrolase_1"/>
    <property type="match status" value="1"/>
</dbReference>
<organism evidence="2 3">
    <name type="scientific">Sphingobacterium pedocola</name>
    <dbReference type="NCBI Taxonomy" id="2082722"/>
    <lineage>
        <taxon>Bacteria</taxon>
        <taxon>Pseudomonadati</taxon>
        <taxon>Bacteroidota</taxon>
        <taxon>Sphingobacteriia</taxon>
        <taxon>Sphingobacteriales</taxon>
        <taxon>Sphingobacteriaceae</taxon>
        <taxon>Sphingobacterium</taxon>
    </lineage>
</organism>
<keyword evidence="3" id="KW-1185">Reference proteome</keyword>
<dbReference type="EMBL" id="PSKQ01000018">
    <property type="protein sequence ID" value="MBE8720816.1"/>
    <property type="molecule type" value="Genomic_DNA"/>
</dbReference>
<evidence type="ECO:0000313" key="2">
    <source>
        <dbReference type="EMBL" id="MBE8720816.1"/>
    </source>
</evidence>
<dbReference type="RefSeq" id="WP_390881655.1">
    <property type="nucleotide sequence ID" value="NZ_MU158691.1"/>
</dbReference>
<evidence type="ECO:0000259" key="1">
    <source>
        <dbReference type="Pfam" id="PF00561"/>
    </source>
</evidence>